<evidence type="ECO:0000256" key="1">
    <source>
        <dbReference type="SAM" id="Phobius"/>
    </source>
</evidence>
<name>A0A4Q0SXJ8_9BACT</name>
<gene>
    <name evidence="2" type="ORF">GRAN_2732</name>
</gene>
<dbReference type="PANTHER" id="PTHR37314:SF4">
    <property type="entry name" value="UPF0700 TRANSMEMBRANE PROTEIN YOAK"/>
    <property type="match status" value="1"/>
</dbReference>
<organism evidence="2 3">
    <name type="scientific">Granulicella sibirica</name>
    <dbReference type="NCBI Taxonomy" id="2479048"/>
    <lineage>
        <taxon>Bacteria</taxon>
        <taxon>Pseudomonadati</taxon>
        <taxon>Acidobacteriota</taxon>
        <taxon>Terriglobia</taxon>
        <taxon>Terriglobales</taxon>
        <taxon>Acidobacteriaceae</taxon>
        <taxon>Granulicella</taxon>
    </lineage>
</organism>
<proteinExistence type="predicted"/>
<evidence type="ECO:0000313" key="3">
    <source>
        <dbReference type="Proteomes" id="UP000289437"/>
    </source>
</evidence>
<evidence type="ECO:0008006" key="4">
    <source>
        <dbReference type="Google" id="ProtNLM"/>
    </source>
</evidence>
<dbReference type="Proteomes" id="UP000289437">
    <property type="component" value="Unassembled WGS sequence"/>
</dbReference>
<sequence>MICGYVDSYTLLTFGVYTSFMSGNTIATGMNGGQAKLGAASHALLPIPFFVLGAFIGFLIQKDKSKQQNSLVSMCVAALLFAGVAAAIGAASTSVCVMILSCAMGMMNTTLSQVGGQSVSLGFVTGDLKSIGEQIANLINRTPVALSQGLWDTHWRRLTTLGSIWTCFLIGAIAGAAMAVRVHVWTLLLPAFFLIVLVLTERTTETPKLDSHTVLGGPVEN</sequence>
<dbReference type="InterPro" id="IPR010699">
    <property type="entry name" value="DUF1275"/>
</dbReference>
<feature type="transmembrane region" description="Helical" evidence="1">
    <location>
        <begin position="184"/>
        <end position="200"/>
    </location>
</feature>
<reference evidence="3" key="2">
    <citation type="submission" date="2019-02" db="EMBL/GenBank/DDBJ databases">
        <title>Granulicella sibirica sp. nov., a psychrotolerant acidobacterium isolated from an organic soil layer in forested tundra, West Siberia.</title>
        <authorList>
            <person name="Oshkin I.Y."/>
            <person name="Kulichevskaya I.S."/>
            <person name="Rijpstra W.I.C."/>
            <person name="Sinninghe Damste J.S."/>
            <person name="Rakitin A.L."/>
            <person name="Ravin N.V."/>
            <person name="Dedysh S.N."/>
        </authorList>
    </citation>
    <scope>NUCLEOTIDE SEQUENCE [LARGE SCALE GENOMIC DNA]</scope>
    <source>
        <strain evidence="3">AF10</strain>
    </source>
</reference>
<dbReference type="Pfam" id="PF06912">
    <property type="entry name" value="DUF1275"/>
    <property type="match status" value="1"/>
</dbReference>
<keyword evidence="1" id="KW-0472">Membrane</keyword>
<reference evidence="2 3" key="1">
    <citation type="submission" date="2018-11" db="EMBL/GenBank/DDBJ databases">
        <authorList>
            <person name="Mardanov A.V."/>
            <person name="Ravin N.V."/>
            <person name="Dedysh S.N."/>
        </authorList>
    </citation>
    <scope>NUCLEOTIDE SEQUENCE [LARGE SCALE GENOMIC DNA]</scope>
    <source>
        <strain evidence="2 3">AF10</strain>
    </source>
</reference>
<feature type="transmembrane region" description="Helical" evidence="1">
    <location>
        <begin position="71"/>
        <end position="100"/>
    </location>
</feature>
<keyword evidence="1" id="KW-1133">Transmembrane helix</keyword>
<dbReference type="EMBL" id="RDSM01000002">
    <property type="protein sequence ID" value="RXH55875.1"/>
    <property type="molecule type" value="Genomic_DNA"/>
</dbReference>
<dbReference type="AlphaFoldDB" id="A0A4Q0SXJ8"/>
<dbReference type="PANTHER" id="PTHR37314">
    <property type="entry name" value="SLR0142 PROTEIN"/>
    <property type="match status" value="1"/>
</dbReference>
<keyword evidence="3" id="KW-1185">Reference proteome</keyword>
<keyword evidence="1" id="KW-0812">Transmembrane</keyword>
<feature type="transmembrane region" description="Helical" evidence="1">
    <location>
        <begin position="39"/>
        <end position="59"/>
    </location>
</feature>
<comment type="caution">
    <text evidence="2">The sequence shown here is derived from an EMBL/GenBank/DDBJ whole genome shotgun (WGS) entry which is preliminary data.</text>
</comment>
<feature type="transmembrane region" description="Helical" evidence="1">
    <location>
        <begin position="158"/>
        <end position="177"/>
    </location>
</feature>
<accession>A0A4Q0SXJ8</accession>
<protein>
    <recommendedName>
        <fullName evidence="4">DUF1275 domain-containing protein</fullName>
    </recommendedName>
</protein>
<evidence type="ECO:0000313" key="2">
    <source>
        <dbReference type="EMBL" id="RXH55875.1"/>
    </source>
</evidence>